<sequence>MAAAKSNTNWFAIGVSIAVVVVLVAIGGLVVFLNNQATSPGVAPTANDTFDPETGAISFGDGEDTIAVFVDFQCPLCKTFEDQFGPQLEAAAADGRITLEYHPIAILDRFSQGTEFSSRSAGAAFCVAESNPELYLDFAKTLFENQPAENSSGLTNDQLAGFATQVGADDAVSCITDETYRKFGAAQAKSHEIAGTPTVDINGTRLNLQDQADLKKFTDLIS</sequence>
<protein>
    <recommendedName>
        <fullName evidence="2">Thioredoxin-like fold domain-containing protein</fullName>
    </recommendedName>
</protein>
<gene>
    <name evidence="3" type="ORF">MLI01_03870</name>
</gene>
<keyword evidence="1" id="KW-1133">Transmembrane helix</keyword>
<feature type="transmembrane region" description="Helical" evidence="1">
    <location>
        <begin position="12"/>
        <end position="33"/>
    </location>
</feature>
<dbReference type="Proteomes" id="UP000317410">
    <property type="component" value="Unassembled WGS sequence"/>
</dbReference>
<dbReference type="Gene3D" id="3.40.30.10">
    <property type="entry name" value="Glutaredoxin"/>
    <property type="match status" value="1"/>
</dbReference>
<dbReference type="InterPro" id="IPR036249">
    <property type="entry name" value="Thioredoxin-like_sf"/>
</dbReference>
<dbReference type="Pfam" id="PF13462">
    <property type="entry name" value="Thioredoxin_4"/>
    <property type="match status" value="1"/>
</dbReference>
<keyword evidence="1" id="KW-0472">Membrane</keyword>
<reference evidence="3 4" key="1">
    <citation type="submission" date="2019-06" db="EMBL/GenBank/DDBJ databases">
        <title>Whole genome shotgun sequence of Microbacterium liquefaciens NBRC 15037.</title>
        <authorList>
            <person name="Hosoyama A."/>
            <person name="Uohara A."/>
            <person name="Ohji S."/>
            <person name="Ichikawa N."/>
        </authorList>
    </citation>
    <scope>NUCLEOTIDE SEQUENCE [LARGE SCALE GENOMIC DNA]</scope>
    <source>
        <strain evidence="3 4">NBRC 15037</strain>
    </source>
</reference>
<name>A0A4Y4B473_MICMQ</name>
<accession>A0A4Y4B473</accession>
<evidence type="ECO:0000313" key="4">
    <source>
        <dbReference type="Proteomes" id="UP000317410"/>
    </source>
</evidence>
<dbReference type="AlphaFoldDB" id="A0A4Y4B473"/>
<evidence type="ECO:0000313" key="3">
    <source>
        <dbReference type="EMBL" id="GEC74242.1"/>
    </source>
</evidence>
<proteinExistence type="predicted"/>
<keyword evidence="1" id="KW-0812">Transmembrane</keyword>
<dbReference type="RefSeq" id="WP_141385765.1">
    <property type="nucleotide sequence ID" value="NZ_BJNQ01000002.1"/>
</dbReference>
<feature type="domain" description="Thioredoxin-like fold" evidence="2">
    <location>
        <begin position="63"/>
        <end position="218"/>
    </location>
</feature>
<dbReference type="InterPro" id="IPR012336">
    <property type="entry name" value="Thioredoxin-like_fold"/>
</dbReference>
<evidence type="ECO:0000259" key="2">
    <source>
        <dbReference type="Pfam" id="PF13462"/>
    </source>
</evidence>
<organism evidence="3 4">
    <name type="scientific">Microbacterium maritypicum</name>
    <name type="common">Microbacterium liquefaciens</name>
    <dbReference type="NCBI Taxonomy" id="33918"/>
    <lineage>
        <taxon>Bacteria</taxon>
        <taxon>Bacillati</taxon>
        <taxon>Actinomycetota</taxon>
        <taxon>Actinomycetes</taxon>
        <taxon>Micrococcales</taxon>
        <taxon>Microbacteriaceae</taxon>
        <taxon>Microbacterium</taxon>
    </lineage>
</organism>
<dbReference type="EMBL" id="BJNQ01000002">
    <property type="protein sequence ID" value="GEC74242.1"/>
    <property type="molecule type" value="Genomic_DNA"/>
</dbReference>
<comment type="caution">
    <text evidence="3">The sequence shown here is derived from an EMBL/GenBank/DDBJ whole genome shotgun (WGS) entry which is preliminary data.</text>
</comment>
<evidence type="ECO:0000256" key="1">
    <source>
        <dbReference type="SAM" id="Phobius"/>
    </source>
</evidence>
<dbReference type="SUPFAM" id="SSF52833">
    <property type="entry name" value="Thioredoxin-like"/>
    <property type="match status" value="1"/>
</dbReference>